<dbReference type="Proteomes" id="UP000828390">
    <property type="component" value="Unassembled WGS sequence"/>
</dbReference>
<dbReference type="EMBL" id="JAIWYP010000001">
    <property type="protein sequence ID" value="KAH3887894.1"/>
    <property type="molecule type" value="Genomic_DNA"/>
</dbReference>
<feature type="transmembrane region" description="Helical" evidence="5">
    <location>
        <begin position="160"/>
        <end position="179"/>
    </location>
</feature>
<feature type="transmembrane region" description="Helical" evidence="5">
    <location>
        <begin position="301"/>
        <end position="323"/>
    </location>
</feature>
<evidence type="ECO:0000256" key="2">
    <source>
        <dbReference type="ARBA" id="ARBA00022692"/>
    </source>
</evidence>
<evidence type="ECO:0008006" key="8">
    <source>
        <dbReference type="Google" id="ProtNLM"/>
    </source>
</evidence>
<keyword evidence="4 5" id="KW-0472">Membrane</keyword>
<comment type="caution">
    <text evidence="6">The sequence shown here is derived from an EMBL/GenBank/DDBJ whole genome shotgun (WGS) entry which is preliminary data.</text>
</comment>
<evidence type="ECO:0000256" key="1">
    <source>
        <dbReference type="ARBA" id="ARBA00004141"/>
    </source>
</evidence>
<reference evidence="6" key="1">
    <citation type="journal article" date="2019" name="bioRxiv">
        <title>The Genome of the Zebra Mussel, Dreissena polymorpha: A Resource for Invasive Species Research.</title>
        <authorList>
            <person name="McCartney M.A."/>
            <person name="Auch B."/>
            <person name="Kono T."/>
            <person name="Mallez S."/>
            <person name="Zhang Y."/>
            <person name="Obille A."/>
            <person name="Becker A."/>
            <person name="Abrahante J.E."/>
            <person name="Garbe J."/>
            <person name="Badalamenti J.P."/>
            <person name="Herman A."/>
            <person name="Mangelson H."/>
            <person name="Liachko I."/>
            <person name="Sullivan S."/>
            <person name="Sone E.D."/>
            <person name="Koren S."/>
            <person name="Silverstein K.A.T."/>
            <person name="Beckman K.B."/>
            <person name="Gohl D.M."/>
        </authorList>
    </citation>
    <scope>NUCLEOTIDE SEQUENCE</scope>
    <source>
        <strain evidence="6">Duluth1</strain>
        <tissue evidence="6">Whole animal</tissue>
    </source>
</reference>
<accession>A0A9D4S0G8</accession>
<reference evidence="6" key="2">
    <citation type="submission" date="2020-11" db="EMBL/GenBank/DDBJ databases">
        <authorList>
            <person name="McCartney M.A."/>
            <person name="Auch B."/>
            <person name="Kono T."/>
            <person name="Mallez S."/>
            <person name="Becker A."/>
            <person name="Gohl D.M."/>
            <person name="Silverstein K.A.T."/>
            <person name="Koren S."/>
            <person name="Bechman K.B."/>
            <person name="Herman A."/>
            <person name="Abrahante J.E."/>
            <person name="Garbe J."/>
        </authorList>
    </citation>
    <scope>NUCLEOTIDE SEQUENCE</scope>
    <source>
        <strain evidence="6">Duluth1</strain>
        <tissue evidence="6">Whole animal</tissue>
    </source>
</reference>
<protein>
    <recommendedName>
        <fullName evidence="8">Tetraspanin</fullName>
    </recommendedName>
</protein>
<dbReference type="AlphaFoldDB" id="A0A9D4S0G8"/>
<dbReference type="GO" id="GO:0016020">
    <property type="term" value="C:membrane"/>
    <property type="evidence" value="ECO:0007669"/>
    <property type="project" value="UniProtKB-SubCell"/>
</dbReference>
<keyword evidence="7" id="KW-1185">Reference proteome</keyword>
<dbReference type="Gene3D" id="1.10.1450.10">
    <property type="entry name" value="Tetraspanin"/>
    <property type="match status" value="1"/>
</dbReference>
<evidence type="ECO:0000256" key="5">
    <source>
        <dbReference type="SAM" id="Phobius"/>
    </source>
</evidence>
<name>A0A9D4S0G8_DREPO</name>
<dbReference type="OrthoDB" id="438211at2759"/>
<keyword evidence="2 5" id="KW-0812">Transmembrane</keyword>
<evidence type="ECO:0000313" key="6">
    <source>
        <dbReference type="EMBL" id="KAH3887894.1"/>
    </source>
</evidence>
<evidence type="ECO:0000313" key="7">
    <source>
        <dbReference type="Proteomes" id="UP000828390"/>
    </source>
</evidence>
<dbReference type="SUPFAM" id="SSF48652">
    <property type="entry name" value="Tetraspanin"/>
    <property type="match status" value="1"/>
</dbReference>
<gene>
    <name evidence="6" type="ORF">DPMN_011916</name>
</gene>
<keyword evidence="3 5" id="KW-1133">Transmembrane helix</keyword>
<dbReference type="InterPro" id="IPR018499">
    <property type="entry name" value="Tetraspanin/Peripherin"/>
</dbReference>
<sequence length="324" mass="36132">MADRSYSRVDQQLHTNVNGSSGNVQGESNNDEQGRIDCKKSGCDDLCKPCSKKKIALEIVNLGTAVYGAILACMFRKHESNIYAIQQLLQIYGLETNVGRVRCGIKVCSVMVSIILGLKTLICIYEQIKCKCKILQSPGVFIDKFKLIESKCTEKKLPEVLIALYTIFGAVMFVAYLTFGFESATFDCQFDDGLEVTLNNSVNDDYIVGKGLVAKAWDEVQLELSCCGVVGPKDYSELKFNDGNYVPVTCCKQRPFNETMCQFEAYQLQHNQTNDGRFVNKVGCFGQIKSKFHDYLTNMEVHSFVISGLQLLCFIMALIVVCCG</sequence>
<dbReference type="Pfam" id="PF00335">
    <property type="entry name" value="Tetraspanin"/>
    <property type="match status" value="1"/>
</dbReference>
<proteinExistence type="predicted"/>
<comment type="subcellular location">
    <subcellularLocation>
        <location evidence="1">Membrane</location>
        <topology evidence="1">Multi-pass membrane protein</topology>
    </subcellularLocation>
</comment>
<evidence type="ECO:0000256" key="4">
    <source>
        <dbReference type="ARBA" id="ARBA00023136"/>
    </source>
</evidence>
<dbReference type="InterPro" id="IPR008952">
    <property type="entry name" value="Tetraspanin_EC2_sf"/>
</dbReference>
<organism evidence="6 7">
    <name type="scientific">Dreissena polymorpha</name>
    <name type="common">Zebra mussel</name>
    <name type="synonym">Mytilus polymorpha</name>
    <dbReference type="NCBI Taxonomy" id="45954"/>
    <lineage>
        <taxon>Eukaryota</taxon>
        <taxon>Metazoa</taxon>
        <taxon>Spiralia</taxon>
        <taxon>Lophotrochozoa</taxon>
        <taxon>Mollusca</taxon>
        <taxon>Bivalvia</taxon>
        <taxon>Autobranchia</taxon>
        <taxon>Heteroconchia</taxon>
        <taxon>Euheterodonta</taxon>
        <taxon>Imparidentia</taxon>
        <taxon>Neoheterodontei</taxon>
        <taxon>Myida</taxon>
        <taxon>Dreissenoidea</taxon>
        <taxon>Dreissenidae</taxon>
        <taxon>Dreissena</taxon>
    </lineage>
</organism>
<evidence type="ECO:0000256" key="3">
    <source>
        <dbReference type="ARBA" id="ARBA00022989"/>
    </source>
</evidence>